<protein>
    <submittedName>
        <fullName evidence="10">FAD-dependent oxidoreductase</fullName>
    </submittedName>
</protein>
<evidence type="ECO:0000313" key="10">
    <source>
        <dbReference type="EMBL" id="MFC7150356.1"/>
    </source>
</evidence>
<dbReference type="SUPFAM" id="SSF63380">
    <property type="entry name" value="Riboflavin synthase domain-like"/>
    <property type="match status" value="1"/>
</dbReference>
<keyword evidence="8" id="KW-0411">Iron-sulfur</keyword>
<evidence type="ECO:0000256" key="1">
    <source>
        <dbReference type="ARBA" id="ARBA00001974"/>
    </source>
</evidence>
<dbReference type="PRINTS" id="PR00371">
    <property type="entry name" value="FPNCR"/>
</dbReference>
<evidence type="ECO:0000256" key="5">
    <source>
        <dbReference type="ARBA" id="ARBA00022827"/>
    </source>
</evidence>
<keyword evidence="4" id="KW-0479">Metal-binding</keyword>
<dbReference type="InterPro" id="IPR001709">
    <property type="entry name" value="Flavoprot_Pyr_Nucl_cyt_Rdtase"/>
</dbReference>
<feature type="domain" description="FAD-binding FR-type" evidence="9">
    <location>
        <begin position="1"/>
        <end position="102"/>
    </location>
</feature>
<dbReference type="PANTHER" id="PTHR47354">
    <property type="entry name" value="NADH OXIDOREDUCTASE HCR"/>
    <property type="match status" value="1"/>
</dbReference>
<comment type="caution">
    <text evidence="10">The sequence shown here is derived from an EMBL/GenBank/DDBJ whole genome shotgun (WGS) entry which is preliminary data.</text>
</comment>
<organism evidence="10 11">
    <name type="scientific">Cohnella cellulosilytica</name>
    <dbReference type="NCBI Taxonomy" id="986710"/>
    <lineage>
        <taxon>Bacteria</taxon>
        <taxon>Bacillati</taxon>
        <taxon>Bacillota</taxon>
        <taxon>Bacilli</taxon>
        <taxon>Bacillales</taxon>
        <taxon>Paenibacillaceae</taxon>
        <taxon>Cohnella</taxon>
    </lineage>
</organism>
<dbReference type="Gene3D" id="2.40.30.10">
    <property type="entry name" value="Translation factors"/>
    <property type="match status" value="1"/>
</dbReference>
<dbReference type="SUPFAM" id="SSF52343">
    <property type="entry name" value="Ferredoxin reductase-like, C-terminal NADP-linked domain"/>
    <property type="match status" value="1"/>
</dbReference>
<evidence type="ECO:0000256" key="4">
    <source>
        <dbReference type="ARBA" id="ARBA00022723"/>
    </source>
</evidence>
<gene>
    <name evidence="10" type="ORF">ACFQMJ_17645</name>
</gene>
<evidence type="ECO:0000256" key="3">
    <source>
        <dbReference type="ARBA" id="ARBA00022714"/>
    </source>
</evidence>
<dbReference type="InterPro" id="IPR050415">
    <property type="entry name" value="MRET"/>
</dbReference>
<dbReference type="Pfam" id="PF00175">
    <property type="entry name" value="NAD_binding_1"/>
    <property type="match status" value="1"/>
</dbReference>
<evidence type="ECO:0000256" key="8">
    <source>
        <dbReference type="ARBA" id="ARBA00023014"/>
    </source>
</evidence>
<dbReference type="RefSeq" id="WP_378107760.1">
    <property type="nucleotide sequence ID" value="NZ_JBHSUP010000026.1"/>
</dbReference>
<evidence type="ECO:0000313" key="11">
    <source>
        <dbReference type="Proteomes" id="UP001596378"/>
    </source>
</evidence>
<keyword evidence="7" id="KW-0408">Iron</keyword>
<dbReference type="InterPro" id="IPR017927">
    <property type="entry name" value="FAD-bd_FR_type"/>
</dbReference>
<dbReference type="CDD" id="cd00322">
    <property type="entry name" value="FNR_like"/>
    <property type="match status" value="1"/>
</dbReference>
<keyword evidence="3" id="KW-0001">2Fe-2S</keyword>
<evidence type="ECO:0000256" key="2">
    <source>
        <dbReference type="ARBA" id="ARBA00022630"/>
    </source>
</evidence>
<proteinExistence type="predicted"/>
<dbReference type="PANTHER" id="PTHR47354:SF8">
    <property type="entry name" value="1,2-PHENYLACETYL-COA EPOXIDASE, SUBUNIT E"/>
    <property type="match status" value="1"/>
</dbReference>
<evidence type="ECO:0000259" key="9">
    <source>
        <dbReference type="PROSITE" id="PS51384"/>
    </source>
</evidence>
<evidence type="ECO:0000256" key="6">
    <source>
        <dbReference type="ARBA" id="ARBA00023002"/>
    </source>
</evidence>
<dbReference type="Gene3D" id="3.40.50.80">
    <property type="entry name" value="Nucleotide-binding domain of ferredoxin-NADP reductase (FNR) module"/>
    <property type="match status" value="1"/>
</dbReference>
<dbReference type="PRINTS" id="PR00409">
    <property type="entry name" value="PHDIOXRDTASE"/>
</dbReference>
<name>A0ABW2FB82_9BACL</name>
<keyword evidence="6" id="KW-0560">Oxidoreductase</keyword>
<dbReference type="InterPro" id="IPR001433">
    <property type="entry name" value="OxRdtase_FAD/NAD-bd"/>
</dbReference>
<dbReference type="InterPro" id="IPR017938">
    <property type="entry name" value="Riboflavin_synthase-like_b-brl"/>
</dbReference>
<dbReference type="InterPro" id="IPR039261">
    <property type="entry name" value="FNR_nucleotide-bd"/>
</dbReference>
<keyword evidence="11" id="KW-1185">Reference proteome</keyword>
<reference evidence="11" key="1">
    <citation type="journal article" date="2019" name="Int. J. Syst. Evol. Microbiol.">
        <title>The Global Catalogue of Microorganisms (GCM) 10K type strain sequencing project: providing services to taxonomists for standard genome sequencing and annotation.</title>
        <authorList>
            <consortium name="The Broad Institute Genomics Platform"/>
            <consortium name="The Broad Institute Genome Sequencing Center for Infectious Disease"/>
            <person name="Wu L."/>
            <person name="Ma J."/>
        </authorList>
    </citation>
    <scope>NUCLEOTIDE SEQUENCE [LARGE SCALE GENOMIC DNA]</scope>
    <source>
        <strain evidence="11">KCTC 12907</strain>
    </source>
</reference>
<dbReference type="Proteomes" id="UP001596378">
    <property type="component" value="Unassembled WGS sequence"/>
</dbReference>
<evidence type="ECO:0000256" key="7">
    <source>
        <dbReference type="ARBA" id="ARBA00023004"/>
    </source>
</evidence>
<dbReference type="PROSITE" id="PS51384">
    <property type="entry name" value="FAD_FR"/>
    <property type="match status" value="1"/>
</dbReference>
<keyword evidence="5" id="KW-0274">FAD</keyword>
<comment type="cofactor">
    <cofactor evidence="1">
        <name>FAD</name>
        <dbReference type="ChEBI" id="CHEBI:57692"/>
    </cofactor>
</comment>
<dbReference type="EMBL" id="JBHTAI010000010">
    <property type="protein sequence ID" value="MFC7150356.1"/>
    <property type="molecule type" value="Genomic_DNA"/>
</dbReference>
<keyword evidence="2" id="KW-0285">Flavoprotein</keyword>
<accession>A0ABW2FB82</accession>
<sequence>MKKRELVFIESRKEADEVYSFLFEKADDLTWKAGQYGLFSIAHKSVKNATRPFSLASAPAENVVRITTVVREQPSEFKQALLELNPGMKVKMSGPLGAFNLQDSSPSLLVAGGIGITPFRSIVKQIEAEGNKDGRQIQLLYMDSGKSYVFRDELDRAADGAWLRVAYLDKRDDLRQELDQFAGLHGNSGSYLIAGSKSFVKSIAGDLKDKGIAKGQIKKDSFFGY</sequence>